<accession>A0A7I8L1P9</accession>
<dbReference type="CDD" id="cd18186">
    <property type="entry name" value="BTB_POZ_ZBTB_KLHL-like"/>
    <property type="match status" value="1"/>
</dbReference>
<dbReference type="InterPro" id="IPR000210">
    <property type="entry name" value="BTB/POZ_dom"/>
</dbReference>
<evidence type="ECO:0000256" key="2">
    <source>
        <dbReference type="ARBA" id="ARBA00004906"/>
    </source>
</evidence>
<dbReference type="Proteomes" id="UP000663760">
    <property type="component" value="Chromosome 10"/>
</dbReference>
<proteinExistence type="predicted"/>
<dbReference type="Pfam" id="PF00651">
    <property type="entry name" value="BTB"/>
    <property type="match status" value="1"/>
</dbReference>
<dbReference type="InterPro" id="IPR038920">
    <property type="entry name" value="At3g05675-like"/>
</dbReference>
<dbReference type="InterPro" id="IPR011333">
    <property type="entry name" value="SKP1/BTB/POZ_sf"/>
</dbReference>
<dbReference type="UniPathway" id="UPA00143"/>
<evidence type="ECO:0000256" key="1">
    <source>
        <dbReference type="ARBA" id="ARBA00002668"/>
    </source>
</evidence>
<sequence length="429" mass="46648">MDEDGGASPELGDRATSDVTVRLKNREGRPEWYHCHAVVLSRRSRFFAERLSVGATPRLSLSSAACVEIPNSGADYDHHVRLLKLLYRSEDPPWESWGSVATALGVLRAAVTLGCDCVARSCVQYLEAMPWEEKEEEEILSTVKDMGPAAAPILARIQPVDHSAAKEVLIAAIHFAAAAPTEGTNELKISAQEQVEYMLTEDDEAPLLTADDDVKTEVRGDLGRMFSALAAAMVSLPAAAEEERRVLQALSDLEWLCGILPKMDLMKDFVSHWVRSSDDLLGEIQSERLCSGFWAVKAKMVELAGKALEAVGYGSVVLPAPARVRLLKGWLPFLRKTKAALDSPAVGEENSVQGLDSELCQTIEGAVVSMVLALPSNDQAEILTDWMTTGQVNFPDLSEAFEVWCYRAKAAKRRLAVGVDGAANPTVSL</sequence>
<dbReference type="GO" id="GO:0016567">
    <property type="term" value="P:protein ubiquitination"/>
    <property type="evidence" value="ECO:0007669"/>
    <property type="project" value="UniProtKB-UniPathway"/>
</dbReference>
<comment type="function">
    <text evidence="1">May act as a substrate-specific adapter of an E3 ubiquitin-protein ligase complex (CUL3-RBX1-BTB) which mediates the ubiquitination and subsequent proteasomal degradation of target proteins.</text>
</comment>
<evidence type="ECO:0000259" key="4">
    <source>
        <dbReference type="PROSITE" id="PS50097"/>
    </source>
</evidence>
<evidence type="ECO:0000313" key="6">
    <source>
        <dbReference type="Proteomes" id="UP000663760"/>
    </source>
</evidence>
<reference evidence="5" key="1">
    <citation type="submission" date="2020-02" db="EMBL/GenBank/DDBJ databases">
        <authorList>
            <person name="Scholz U."/>
            <person name="Mascher M."/>
            <person name="Fiebig A."/>
        </authorList>
    </citation>
    <scope>NUCLEOTIDE SEQUENCE</scope>
</reference>
<dbReference type="Gene3D" id="3.30.710.10">
    <property type="entry name" value="Potassium Channel Kv1.1, Chain A"/>
    <property type="match status" value="1"/>
</dbReference>
<dbReference type="EMBL" id="LR746273">
    <property type="protein sequence ID" value="CAA7403682.1"/>
    <property type="molecule type" value="Genomic_DNA"/>
</dbReference>
<keyword evidence="3" id="KW-0833">Ubl conjugation pathway</keyword>
<dbReference type="PANTHER" id="PTHR31060">
    <property type="entry name" value="OSJNBA0011J08.25 PROTEIN-RELATED"/>
    <property type="match status" value="1"/>
</dbReference>
<organism evidence="5 6">
    <name type="scientific">Spirodela intermedia</name>
    <name type="common">Intermediate duckweed</name>
    <dbReference type="NCBI Taxonomy" id="51605"/>
    <lineage>
        <taxon>Eukaryota</taxon>
        <taxon>Viridiplantae</taxon>
        <taxon>Streptophyta</taxon>
        <taxon>Embryophyta</taxon>
        <taxon>Tracheophyta</taxon>
        <taxon>Spermatophyta</taxon>
        <taxon>Magnoliopsida</taxon>
        <taxon>Liliopsida</taxon>
        <taxon>Araceae</taxon>
        <taxon>Lemnoideae</taxon>
        <taxon>Spirodela</taxon>
    </lineage>
</organism>
<dbReference type="AlphaFoldDB" id="A0A7I8L1P9"/>
<keyword evidence="6" id="KW-1185">Reference proteome</keyword>
<protein>
    <recommendedName>
        <fullName evidence="4">BTB domain-containing protein</fullName>
    </recommendedName>
</protein>
<dbReference type="Pfam" id="PF25553">
    <property type="entry name" value="BTB-POZ_ANK-like"/>
    <property type="match status" value="1"/>
</dbReference>
<name>A0A7I8L1P9_SPIIN</name>
<dbReference type="InterPro" id="IPR058039">
    <property type="entry name" value="At3g05675-like_ankyrin"/>
</dbReference>
<evidence type="ECO:0000256" key="3">
    <source>
        <dbReference type="ARBA" id="ARBA00022786"/>
    </source>
</evidence>
<dbReference type="PANTHER" id="PTHR31060:SF7">
    <property type="entry name" value="OS06G0129200 PROTEIN"/>
    <property type="match status" value="1"/>
</dbReference>
<dbReference type="SUPFAM" id="SSF54695">
    <property type="entry name" value="POZ domain"/>
    <property type="match status" value="1"/>
</dbReference>
<feature type="domain" description="BTB" evidence="4">
    <location>
        <begin position="17"/>
        <end position="90"/>
    </location>
</feature>
<dbReference type="OrthoDB" id="1878759at2759"/>
<dbReference type="PROSITE" id="PS50097">
    <property type="entry name" value="BTB"/>
    <property type="match status" value="1"/>
</dbReference>
<gene>
    <name evidence="5" type="ORF">SI8410_10014360</name>
</gene>
<evidence type="ECO:0000313" key="5">
    <source>
        <dbReference type="EMBL" id="CAA7403682.1"/>
    </source>
</evidence>
<comment type="pathway">
    <text evidence="2">Protein modification; protein ubiquitination.</text>
</comment>